<dbReference type="GO" id="GO:0003700">
    <property type="term" value="F:DNA-binding transcription factor activity"/>
    <property type="evidence" value="ECO:0007669"/>
    <property type="project" value="TreeGrafter"/>
</dbReference>
<keyword evidence="1" id="KW-0805">Transcription regulation</keyword>
<protein>
    <submittedName>
        <fullName evidence="7">DNA-binding transcriptional repressor AcrR</fullName>
    </submittedName>
    <submittedName>
        <fullName evidence="6">TetR family transcriptional regulator</fullName>
    </submittedName>
</protein>
<evidence type="ECO:0000256" key="4">
    <source>
        <dbReference type="PROSITE-ProRule" id="PRU00335"/>
    </source>
</evidence>
<dbReference type="RefSeq" id="WP_036890372.1">
    <property type="nucleotide sequence ID" value="NZ_FUXH01000007.1"/>
</dbReference>
<dbReference type="PANTHER" id="PTHR30055">
    <property type="entry name" value="HTH-TYPE TRANSCRIPTIONAL REGULATOR RUTR"/>
    <property type="match status" value="1"/>
</dbReference>
<feature type="domain" description="HTH tetR-type" evidence="5">
    <location>
        <begin position="7"/>
        <end position="67"/>
    </location>
</feature>
<dbReference type="PRINTS" id="PR00455">
    <property type="entry name" value="HTHTETR"/>
</dbReference>
<dbReference type="PROSITE" id="PS50977">
    <property type="entry name" value="HTH_TETR_2"/>
    <property type="match status" value="1"/>
</dbReference>
<keyword evidence="2 4" id="KW-0238">DNA-binding</keyword>
<keyword evidence="3" id="KW-0804">Transcription</keyword>
<evidence type="ECO:0000313" key="8">
    <source>
        <dbReference type="Proteomes" id="UP000030136"/>
    </source>
</evidence>
<dbReference type="InterPro" id="IPR050109">
    <property type="entry name" value="HTH-type_TetR-like_transc_reg"/>
</dbReference>
<feature type="DNA-binding region" description="H-T-H motif" evidence="4">
    <location>
        <begin position="30"/>
        <end position="49"/>
    </location>
</feature>
<dbReference type="Proteomes" id="UP000030136">
    <property type="component" value="Unassembled WGS sequence"/>
</dbReference>
<reference evidence="6 8" key="1">
    <citation type="submission" date="2014-08" db="EMBL/GenBank/DDBJ databases">
        <title>Porphyromonas crevioricanis strain:COT-253_OH1447 Genome sequencing.</title>
        <authorList>
            <person name="Wallis C."/>
            <person name="Deusch O."/>
            <person name="O'Flynn C."/>
            <person name="Davis I."/>
            <person name="Jospin G."/>
            <person name="Darling A.E."/>
            <person name="Coil D.A."/>
            <person name="Alexiev A."/>
            <person name="Horsfall A."/>
            <person name="Kirkwood N."/>
            <person name="Harris S."/>
            <person name="Eisen J.A."/>
        </authorList>
    </citation>
    <scope>NUCLEOTIDE SEQUENCE [LARGE SCALE GENOMIC DNA]</scope>
    <source>
        <strain evidence="8">COT-253 OH1447</strain>
        <strain evidence="6">COT-253_OH1447</strain>
    </source>
</reference>
<proteinExistence type="predicted"/>
<dbReference type="PANTHER" id="PTHR30055:SF238">
    <property type="entry name" value="MYCOFACTOCIN BIOSYNTHESIS TRANSCRIPTIONAL REGULATOR MFTR-RELATED"/>
    <property type="match status" value="1"/>
</dbReference>
<keyword evidence="9" id="KW-1185">Reference proteome</keyword>
<dbReference type="InterPro" id="IPR009057">
    <property type="entry name" value="Homeodomain-like_sf"/>
</dbReference>
<evidence type="ECO:0000256" key="1">
    <source>
        <dbReference type="ARBA" id="ARBA00023015"/>
    </source>
</evidence>
<name>A0A2X4PGK1_9PORP</name>
<dbReference type="EMBL" id="JQJC01000030">
    <property type="protein sequence ID" value="KGN93036.1"/>
    <property type="molecule type" value="Genomic_DNA"/>
</dbReference>
<dbReference type="InterPro" id="IPR001647">
    <property type="entry name" value="HTH_TetR"/>
</dbReference>
<dbReference type="EMBL" id="LS483447">
    <property type="protein sequence ID" value="SQH73016.1"/>
    <property type="molecule type" value="Genomic_DNA"/>
</dbReference>
<dbReference type="GO" id="GO:0000976">
    <property type="term" value="F:transcription cis-regulatory region binding"/>
    <property type="evidence" value="ECO:0007669"/>
    <property type="project" value="TreeGrafter"/>
</dbReference>
<evidence type="ECO:0000313" key="7">
    <source>
        <dbReference type="EMBL" id="SQH73016.1"/>
    </source>
</evidence>
<evidence type="ECO:0000256" key="3">
    <source>
        <dbReference type="ARBA" id="ARBA00023163"/>
    </source>
</evidence>
<dbReference type="Pfam" id="PF00440">
    <property type="entry name" value="TetR_N"/>
    <property type="match status" value="1"/>
</dbReference>
<sequence>MKSTSNNTTRQRIVRAAREEFLAKGFRGASLRVIAAESAVAVSNIYNHFDHKDCLFREVLSPLLNAFNKMLEEHNSDEDMELYMSAPDRYREKMVQEFMSLTRTYRAELKLLLLLSGGSSLESFREEVVRRQTEVGKVYLERFRKKYPQFKAEVSPLFVKLSSTWWMIIFTEIIANEELTEQEIERALSEYIAFGTAGWTELMRG</sequence>
<evidence type="ECO:0000313" key="9">
    <source>
        <dbReference type="Proteomes" id="UP000249300"/>
    </source>
</evidence>
<dbReference type="Proteomes" id="UP000249300">
    <property type="component" value="Chromosome 1"/>
</dbReference>
<accession>A0A2X4PGK1</accession>
<gene>
    <name evidence="6" type="ORF">HQ38_09725</name>
    <name evidence="7" type="ORF">NCTC12858_00854</name>
</gene>
<dbReference type="KEGG" id="pcre:NCTC12858_00854"/>
<evidence type="ECO:0000313" key="6">
    <source>
        <dbReference type="EMBL" id="KGN93036.1"/>
    </source>
</evidence>
<dbReference type="SUPFAM" id="SSF46689">
    <property type="entry name" value="Homeodomain-like"/>
    <property type="match status" value="1"/>
</dbReference>
<dbReference type="Gene3D" id="1.10.357.10">
    <property type="entry name" value="Tetracycline Repressor, domain 2"/>
    <property type="match status" value="1"/>
</dbReference>
<dbReference type="AlphaFoldDB" id="A0A2X4PGK1"/>
<organism evidence="7 9">
    <name type="scientific">Porphyromonas crevioricanis</name>
    <dbReference type="NCBI Taxonomy" id="393921"/>
    <lineage>
        <taxon>Bacteria</taxon>
        <taxon>Pseudomonadati</taxon>
        <taxon>Bacteroidota</taxon>
        <taxon>Bacteroidia</taxon>
        <taxon>Bacteroidales</taxon>
        <taxon>Porphyromonadaceae</taxon>
        <taxon>Porphyromonas</taxon>
    </lineage>
</organism>
<reference evidence="7 9" key="2">
    <citation type="submission" date="2018-06" db="EMBL/GenBank/DDBJ databases">
        <authorList>
            <consortium name="Pathogen Informatics"/>
            <person name="Doyle S."/>
        </authorList>
    </citation>
    <scope>NUCLEOTIDE SEQUENCE [LARGE SCALE GENOMIC DNA]</scope>
    <source>
        <strain evidence="7 9">NCTC12858</strain>
    </source>
</reference>
<evidence type="ECO:0000259" key="5">
    <source>
        <dbReference type="PROSITE" id="PS50977"/>
    </source>
</evidence>
<evidence type="ECO:0000256" key="2">
    <source>
        <dbReference type="ARBA" id="ARBA00023125"/>
    </source>
</evidence>